<dbReference type="GO" id="GO:0004175">
    <property type="term" value="F:endopeptidase activity"/>
    <property type="evidence" value="ECO:0007669"/>
    <property type="project" value="UniProtKB-ARBA"/>
</dbReference>
<protein>
    <submittedName>
        <fullName evidence="3">CPBP family intramembrane metalloprotease</fullName>
    </submittedName>
</protein>
<dbReference type="InterPro" id="IPR003675">
    <property type="entry name" value="Rce1/LyrA-like_dom"/>
</dbReference>
<reference evidence="3 4" key="1">
    <citation type="submission" date="2020-04" db="EMBL/GenBank/DDBJ databases">
        <title>Luteolibacter sp. G-1-1-1 isolated from soil.</title>
        <authorList>
            <person name="Dahal R.H."/>
        </authorList>
    </citation>
    <scope>NUCLEOTIDE SEQUENCE [LARGE SCALE GENOMIC DNA]</scope>
    <source>
        <strain evidence="3 4">G-1-1-1</strain>
    </source>
</reference>
<dbReference type="GO" id="GO:0080120">
    <property type="term" value="P:CAAX-box protein maturation"/>
    <property type="evidence" value="ECO:0007669"/>
    <property type="project" value="UniProtKB-ARBA"/>
</dbReference>
<name>A0A858RHG0_9BACT</name>
<dbReference type="Pfam" id="PF02517">
    <property type="entry name" value="Rce1-like"/>
    <property type="match status" value="1"/>
</dbReference>
<evidence type="ECO:0000256" key="1">
    <source>
        <dbReference type="SAM" id="Phobius"/>
    </source>
</evidence>
<feature type="transmembrane region" description="Helical" evidence="1">
    <location>
        <begin position="256"/>
        <end position="277"/>
    </location>
</feature>
<dbReference type="Proteomes" id="UP000501812">
    <property type="component" value="Chromosome"/>
</dbReference>
<feature type="transmembrane region" description="Helical" evidence="1">
    <location>
        <begin position="392"/>
        <end position="411"/>
    </location>
</feature>
<accession>A0A858RHG0</accession>
<gene>
    <name evidence="3" type="ORF">HHL09_12745</name>
</gene>
<keyword evidence="1" id="KW-0812">Transmembrane</keyword>
<evidence type="ECO:0000259" key="2">
    <source>
        <dbReference type="Pfam" id="PF02517"/>
    </source>
</evidence>
<dbReference type="GO" id="GO:0008237">
    <property type="term" value="F:metallopeptidase activity"/>
    <property type="evidence" value="ECO:0007669"/>
    <property type="project" value="UniProtKB-KW"/>
</dbReference>
<dbReference type="PANTHER" id="PTHR43592:SF15">
    <property type="entry name" value="CAAX AMINO TERMINAL PROTEASE FAMILY PROTEIN"/>
    <property type="match status" value="1"/>
</dbReference>
<dbReference type="GO" id="GO:0006508">
    <property type="term" value="P:proteolysis"/>
    <property type="evidence" value="ECO:0007669"/>
    <property type="project" value="UniProtKB-KW"/>
</dbReference>
<dbReference type="EMBL" id="CP051774">
    <property type="protein sequence ID" value="QJE96616.1"/>
    <property type="molecule type" value="Genomic_DNA"/>
</dbReference>
<dbReference type="PANTHER" id="PTHR43592">
    <property type="entry name" value="CAAX AMINO TERMINAL PROTEASE"/>
    <property type="match status" value="1"/>
</dbReference>
<dbReference type="AlphaFoldDB" id="A0A858RHG0"/>
<dbReference type="RefSeq" id="WP_169455017.1">
    <property type="nucleotide sequence ID" value="NZ_CP051774.1"/>
</dbReference>
<proteinExistence type="predicted"/>
<keyword evidence="3" id="KW-0378">Hydrolase</keyword>
<feature type="transmembrane region" description="Helical" evidence="1">
    <location>
        <begin position="369"/>
        <end position="386"/>
    </location>
</feature>
<organism evidence="3 4">
    <name type="scientific">Luteolibacter luteus</name>
    <dbReference type="NCBI Taxonomy" id="2728835"/>
    <lineage>
        <taxon>Bacteria</taxon>
        <taxon>Pseudomonadati</taxon>
        <taxon>Verrucomicrobiota</taxon>
        <taxon>Verrucomicrobiia</taxon>
        <taxon>Verrucomicrobiales</taxon>
        <taxon>Verrucomicrobiaceae</taxon>
        <taxon>Luteolibacter</taxon>
    </lineage>
</organism>
<feature type="transmembrane region" description="Helical" evidence="1">
    <location>
        <begin position="213"/>
        <end position="236"/>
    </location>
</feature>
<keyword evidence="1" id="KW-1133">Transmembrane helix</keyword>
<evidence type="ECO:0000313" key="3">
    <source>
        <dbReference type="EMBL" id="QJE96616.1"/>
    </source>
</evidence>
<evidence type="ECO:0000313" key="4">
    <source>
        <dbReference type="Proteomes" id="UP000501812"/>
    </source>
</evidence>
<feature type="transmembrane region" description="Helical" evidence="1">
    <location>
        <begin position="297"/>
        <end position="317"/>
    </location>
</feature>
<keyword evidence="3" id="KW-0645">Protease</keyword>
<keyword evidence="1" id="KW-0472">Membrane</keyword>
<sequence>MPEPVLALLIFVMGVWLWDNHFGAEQGYEDGACRMALVKIDRDLRLAEGMKKLPPMVRSALLIDSVPKTVETSIRSLAELGKEGALDQEGAYALAILDALHKGQNPTRGAFSDLGLPGPPDPRVIIERVSEGRDAWWDREYLMSFGEFGSSEIVLKASPAEEDGRNHELALRVVVTRGAVWLFAIIGVFFIPRTFRSYGQALRSRQRGYVGQWPLTVGLGVFFLAYLASVGFENLISQILRGLPIEGAEPIYLEPPVLAILDSAARFLPALVALGFLFRRGRHATDRLGLTSRPDLFLVLGTFSLLTIADQILKYGLADAMPPDPTGGLSEAEAGGWGLVLAVLSACIAAPIAEEILYRGVLFRSLANWMRVPAATLISAAVFSVVHYQYGAYGLISVGILGATCSLCYAASGRLATAILLHVLYNFVIKVPEWIVYHAPL</sequence>
<dbReference type="KEGG" id="luo:HHL09_12745"/>
<feature type="domain" description="CAAX prenyl protease 2/Lysostaphin resistance protein A-like" evidence="2">
    <location>
        <begin position="337"/>
        <end position="428"/>
    </location>
</feature>
<keyword evidence="3" id="KW-0482">Metalloprotease</keyword>
<keyword evidence="4" id="KW-1185">Reference proteome</keyword>
<feature type="transmembrane region" description="Helical" evidence="1">
    <location>
        <begin position="337"/>
        <end position="357"/>
    </location>
</feature>
<feature type="transmembrane region" description="Helical" evidence="1">
    <location>
        <begin position="169"/>
        <end position="192"/>
    </location>
</feature>
<feature type="transmembrane region" description="Helical" evidence="1">
    <location>
        <begin position="418"/>
        <end position="437"/>
    </location>
</feature>